<dbReference type="InterPro" id="IPR012338">
    <property type="entry name" value="Beta-lactam/transpept-like"/>
</dbReference>
<feature type="domain" description="Penicillin-binding protein dimerisation" evidence="6">
    <location>
        <begin position="56"/>
        <end position="218"/>
    </location>
</feature>
<dbReference type="Pfam" id="PF03717">
    <property type="entry name" value="PBP_dimer"/>
    <property type="match status" value="1"/>
</dbReference>
<dbReference type="PANTHER" id="PTHR30627:SF1">
    <property type="entry name" value="PEPTIDOGLYCAN D,D-TRANSPEPTIDASE FTSI"/>
    <property type="match status" value="1"/>
</dbReference>
<dbReference type="InterPro" id="IPR005311">
    <property type="entry name" value="PBP_dimer"/>
</dbReference>
<dbReference type="Pfam" id="PF00905">
    <property type="entry name" value="Transpeptidase"/>
    <property type="match status" value="1"/>
</dbReference>
<dbReference type="Gene3D" id="3.90.1310.10">
    <property type="entry name" value="Penicillin-binding protein 2a (Domain 2)"/>
    <property type="match status" value="1"/>
</dbReference>
<dbReference type="PANTHER" id="PTHR30627">
    <property type="entry name" value="PEPTIDOGLYCAN D,D-TRANSPEPTIDASE"/>
    <property type="match status" value="1"/>
</dbReference>
<proteinExistence type="inferred from homology"/>
<dbReference type="InterPro" id="IPR036138">
    <property type="entry name" value="PBP_dimer_sf"/>
</dbReference>
<reference evidence="7 8" key="1">
    <citation type="submission" date="2023-06" db="EMBL/GenBank/DDBJ databases">
        <title>Draft genome sequence of Gleimia hominis type strain CCUG 57540T.</title>
        <authorList>
            <person name="Salva-Serra F."/>
            <person name="Cardew S."/>
            <person name="Jensie Markopoulos S."/>
            <person name="Ohlen M."/>
            <person name="Inganas E."/>
            <person name="Svensson-Stadler L."/>
            <person name="Moore E.R.B."/>
        </authorList>
    </citation>
    <scope>NUCLEOTIDE SEQUENCE [LARGE SCALE GENOMIC DNA]</scope>
    <source>
        <strain evidence="7 8">CCUG 57540</strain>
    </source>
</reference>
<keyword evidence="4" id="KW-0812">Transmembrane</keyword>
<dbReference type="SUPFAM" id="SSF56519">
    <property type="entry name" value="Penicillin binding protein dimerisation domain"/>
    <property type="match status" value="1"/>
</dbReference>
<protein>
    <submittedName>
        <fullName evidence="7">Penicillin-binding protein 2</fullName>
    </submittedName>
</protein>
<feature type="domain" description="Penicillin-binding protein transpeptidase" evidence="5">
    <location>
        <begin position="262"/>
        <end position="561"/>
    </location>
</feature>
<dbReference type="EMBL" id="JASXSX010000005">
    <property type="protein sequence ID" value="MDT3768089.1"/>
    <property type="molecule type" value="Genomic_DNA"/>
</dbReference>
<dbReference type="InterPro" id="IPR050515">
    <property type="entry name" value="Beta-lactam/transpept"/>
</dbReference>
<evidence type="ECO:0000256" key="2">
    <source>
        <dbReference type="ARBA" id="ARBA00007171"/>
    </source>
</evidence>
<organism evidence="7 8">
    <name type="scientific">Gleimia hominis</name>
    <dbReference type="NCBI Taxonomy" id="595468"/>
    <lineage>
        <taxon>Bacteria</taxon>
        <taxon>Bacillati</taxon>
        <taxon>Actinomycetota</taxon>
        <taxon>Actinomycetes</taxon>
        <taxon>Actinomycetales</taxon>
        <taxon>Actinomycetaceae</taxon>
        <taxon>Gleimia</taxon>
    </lineage>
</organism>
<sequence length="585" mass="63131">MKLRQYVRSKPAPFWILTIFLVGLVAIALQLINLQIVRGPELAAQGQRIRLHTSTLEARRGDIVDASGSPLATSLETYHIAVNQRHVKEAKVMRKDKDGKMQVVGIGPAAVAQQLAPVLGMDEAELGGKLVGDSTYQYLKKDVPTETWRAVRKLNLYGIEWEPSYQRVYPNGSTAASVIGSIDAQGEGNSGLELTQDKQLKGKPGMLENEYGPTGEVIPGGKSETKPAVNGKTLHTTLRADLQHSVEEILNKTVEKTGAEWGGVVITEVSSGKVLVLADSGNKEITTKPQTSRIVQSPIEPGSVGKILTFATALEQGRITPLTPIQVPYKYTTADGEEFIDSHEHEQYTRTTTGVLAESSNTGTVQVGQRVTDAERFDTFKKMGLGQATDVPLPGESAGILRNPKDWDRRLRYTTMFGQGYSMTQLQQVSMMAAVGNGGVYLPPRLIDGWTDADGSYHPTEASKPRQAIDQKTSQMLTTMLESTLSDEEGTGHWFKVDGYNIAAKTGTAELFTNGSHSGIAGSIVGLVPAQKPSIAVSVVLYRPSTGKFATDTAGPLFHDVVVESVRSLGVPSSSDSPTLYPTKP</sequence>
<accession>A0ABU3ICH6</accession>
<dbReference type="Gene3D" id="3.40.710.10">
    <property type="entry name" value="DD-peptidase/beta-lactamase superfamily"/>
    <property type="match status" value="1"/>
</dbReference>
<comment type="similarity">
    <text evidence="2">Belongs to the transpeptidase family.</text>
</comment>
<comment type="subcellular location">
    <subcellularLocation>
        <location evidence="1">Membrane</location>
    </subcellularLocation>
</comment>
<dbReference type="Gene3D" id="3.30.450.330">
    <property type="match status" value="1"/>
</dbReference>
<dbReference type="Proteomes" id="UP001247542">
    <property type="component" value="Unassembled WGS sequence"/>
</dbReference>
<dbReference type="RefSeq" id="WP_313274467.1">
    <property type="nucleotide sequence ID" value="NZ_JASXSX010000005.1"/>
</dbReference>
<gene>
    <name evidence="7" type="ORF">QS713_08465</name>
</gene>
<evidence type="ECO:0000313" key="8">
    <source>
        <dbReference type="Proteomes" id="UP001247542"/>
    </source>
</evidence>
<dbReference type="InterPro" id="IPR001460">
    <property type="entry name" value="PCN-bd_Tpept"/>
</dbReference>
<feature type="transmembrane region" description="Helical" evidence="4">
    <location>
        <begin position="12"/>
        <end position="32"/>
    </location>
</feature>
<evidence type="ECO:0000313" key="7">
    <source>
        <dbReference type="EMBL" id="MDT3768089.1"/>
    </source>
</evidence>
<keyword evidence="3 4" id="KW-0472">Membrane</keyword>
<evidence type="ECO:0000256" key="1">
    <source>
        <dbReference type="ARBA" id="ARBA00004370"/>
    </source>
</evidence>
<keyword evidence="8" id="KW-1185">Reference proteome</keyword>
<name>A0ABU3ICH6_9ACTO</name>
<comment type="caution">
    <text evidence="7">The sequence shown here is derived from an EMBL/GenBank/DDBJ whole genome shotgun (WGS) entry which is preliminary data.</text>
</comment>
<evidence type="ECO:0000259" key="6">
    <source>
        <dbReference type="Pfam" id="PF03717"/>
    </source>
</evidence>
<evidence type="ECO:0000259" key="5">
    <source>
        <dbReference type="Pfam" id="PF00905"/>
    </source>
</evidence>
<evidence type="ECO:0000256" key="4">
    <source>
        <dbReference type="SAM" id="Phobius"/>
    </source>
</evidence>
<evidence type="ECO:0000256" key="3">
    <source>
        <dbReference type="ARBA" id="ARBA00023136"/>
    </source>
</evidence>
<keyword evidence="4" id="KW-1133">Transmembrane helix</keyword>
<dbReference type="SUPFAM" id="SSF56601">
    <property type="entry name" value="beta-lactamase/transpeptidase-like"/>
    <property type="match status" value="1"/>
</dbReference>